<dbReference type="Pfam" id="PF07729">
    <property type="entry name" value="FCD"/>
    <property type="match status" value="1"/>
</dbReference>
<evidence type="ECO:0000256" key="3">
    <source>
        <dbReference type="ARBA" id="ARBA00023163"/>
    </source>
</evidence>
<dbReference type="Gene3D" id="1.20.120.530">
    <property type="entry name" value="GntR ligand-binding domain-like"/>
    <property type="match status" value="1"/>
</dbReference>
<dbReference type="AlphaFoldDB" id="A0A1G7NRR9"/>
<reference evidence="5 6" key="1">
    <citation type="submission" date="2016-10" db="EMBL/GenBank/DDBJ databases">
        <authorList>
            <person name="de Groot N.N."/>
        </authorList>
    </citation>
    <scope>NUCLEOTIDE SEQUENCE [LARGE SCALE GENOMIC DNA]</scope>
    <source>
        <strain evidence="5 6">R5</strain>
    </source>
</reference>
<dbReference type="InterPro" id="IPR011711">
    <property type="entry name" value="GntR_C"/>
</dbReference>
<dbReference type="PROSITE" id="PS50949">
    <property type="entry name" value="HTH_GNTR"/>
    <property type="match status" value="1"/>
</dbReference>
<evidence type="ECO:0000313" key="6">
    <source>
        <dbReference type="Proteomes" id="UP000199245"/>
    </source>
</evidence>
<protein>
    <submittedName>
        <fullName evidence="5">Transcriptional regulator, GntR family</fullName>
    </submittedName>
</protein>
<dbReference type="InterPro" id="IPR036388">
    <property type="entry name" value="WH-like_DNA-bd_sf"/>
</dbReference>
<evidence type="ECO:0000313" key="5">
    <source>
        <dbReference type="EMBL" id="SDF76765.1"/>
    </source>
</evidence>
<evidence type="ECO:0000256" key="2">
    <source>
        <dbReference type="ARBA" id="ARBA00023125"/>
    </source>
</evidence>
<dbReference type="InterPro" id="IPR000524">
    <property type="entry name" value="Tscrpt_reg_HTH_GntR"/>
</dbReference>
<dbReference type="GO" id="GO:0003677">
    <property type="term" value="F:DNA binding"/>
    <property type="evidence" value="ECO:0007669"/>
    <property type="project" value="UniProtKB-KW"/>
</dbReference>
<keyword evidence="1" id="KW-0805">Transcription regulation</keyword>
<evidence type="ECO:0000256" key="1">
    <source>
        <dbReference type="ARBA" id="ARBA00023015"/>
    </source>
</evidence>
<organism evidence="5 6">
    <name type="scientific">Bradyrhizobium brasilense</name>
    <dbReference type="NCBI Taxonomy" id="1419277"/>
    <lineage>
        <taxon>Bacteria</taxon>
        <taxon>Pseudomonadati</taxon>
        <taxon>Pseudomonadota</taxon>
        <taxon>Alphaproteobacteria</taxon>
        <taxon>Hyphomicrobiales</taxon>
        <taxon>Nitrobacteraceae</taxon>
        <taxon>Bradyrhizobium</taxon>
    </lineage>
</organism>
<keyword evidence="2" id="KW-0238">DNA-binding</keyword>
<dbReference type="Proteomes" id="UP000199245">
    <property type="component" value="Unassembled WGS sequence"/>
</dbReference>
<dbReference type="Pfam" id="PF00392">
    <property type="entry name" value="GntR"/>
    <property type="match status" value="1"/>
</dbReference>
<dbReference type="Gene3D" id="1.10.10.10">
    <property type="entry name" value="Winged helix-like DNA-binding domain superfamily/Winged helix DNA-binding domain"/>
    <property type="match status" value="1"/>
</dbReference>
<accession>A0A1G7NRR9</accession>
<name>A0A1G7NRR9_9BRAD</name>
<dbReference type="InterPro" id="IPR036390">
    <property type="entry name" value="WH_DNA-bd_sf"/>
</dbReference>
<dbReference type="SMART" id="SM00345">
    <property type="entry name" value="HTH_GNTR"/>
    <property type="match status" value="1"/>
</dbReference>
<keyword evidence="3" id="KW-0804">Transcription</keyword>
<proteinExistence type="predicted"/>
<gene>
    <name evidence="5" type="ORF">SAMN05216337_107224</name>
</gene>
<dbReference type="RefSeq" id="WP_092090214.1">
    <property type="nucleotide sequence ID" value="NZ_FMZW01000072.1"/>
</dbReference>
<dbReference type="SMART" id="SM00895">
    <property type="entry name" value="FCD"/>
    <property type="match status" value="1"/>
</dbReference>
<dbReference type="PANTHER" id="PTHR43537:SF49">
    <property type="entry name" value="TRANSCRIPTIONAL REGULATORY PROTEIN"/>
    <property type="match status" value="1"/>
</dbReference>
<dbReference type="GO" id="GO:0003700">
    <property type="term" value="F:DNA-binding transcription factor activity"/>
    <property type="evidence" value="ECO:0007669"/>
    <property type="project" value="InterPro"/>
</dbReference>
<dbReference type="EMBL" id="FMZW01000072">
    <property type="protein sequence ID" value="SDF76765.1"/>
    <property type="molecule type" value="Genomic_DNA"/>
</dbReference>
<dbReference type="InterPro" id="IPR008920">
    <property type="entry name" value="TF_FadR/GntR_C"/>
</dbReference>
<dbReference type="PANTHER" id="PTHR43537">
    <property type="entry name" value="TRANSCRIPTIONAL REGULATOR, GNTR FAMILY"/>
    <property type="match status" value="1"/>
</dbReference>
<dbReference type="SUPFAM" id="SSF46785">
    <property type="entry name" value="Winged helix' DNA-binding domain"/>
    <property type="match status" value="1"/>
</dbReference>
<dbReference type="SUPFAM" id="SSF48008">
    <property type="entry name" value="GntR ligand-binding domain-like"/>
    <property type="match status" value="1"/>
</dbReference>
<evidence type="ECO:0000259" key="4">
    <source>
        <dbReference type="PROSITE" id="PS50949"/>
    </source>
</evidence>
<dbReference type="CDD" id="cd07377">
    <property type="entry name" value="WHTH_GntR"/>
    <property type="match status" value="1"/>
</dbReference>
<sequence length="250" mass="27500">MVERDNDRSVSQTVRAQLSLRDLILSGDLRPGERISELQAVETTGASRTPVRMALVRLEEEGLLEAIPSGGFMVKAFSERDVLDSIEVRGTVEGLAARFAAERGVSSRDLEPLKGCLDEIDSLVRQDPISVEAFSSYVALNARFHALLTELSRSPPLIRQVDRASALPFASPSGFVMTQSTLPDARHTLLIAQDQHRVVVDAIENREGARAEAIMREHARVAARNLRLVLRNKTHSYLLPGLALIRMAGD</sequence>
<feature type="domain" description="HTH gntR-type" evidence="4">
    <location>
        <begin position="10"/>
        <end position="77"/>
    </location>
</feature>